<evidence type="ECO:0000313" key="4">
    <source>
        <dbReference type="WBParaSite" id="ACOC_0000363701-mRNA-1"/>
    </source>
</evidence>
<dbReference type="SUPFAM" id="SSF47113">
    <property type="entry name" value="Histone-fold"/>
    <property type="match status" value="1"/>
</dbReference>
<dbReference type="Proteomes" id="UP000267027">
    <property type="component" value="Unassembled WGS sequence"/>
</dbReference>
<dbReference type="InterPro" id="IPR009072">
    <property type="entry name" value="Histone-fold"/>
</dbReference>
<gene>
    <name evidence="2" type="ORF">ACOC_LOCUS3638</name>
</gene>
<organism evidence="4">
    <name type="scientific">Angiostrongylus costaricensis</name>
    <name type="common">Nematode worm</name>
    <dbReference type="NCBI Taxonomy" id="334426"/>
    <lineage>
        <taxon>Eukaryota</taxon>
        <taxon>Metazoa</taxon>
        <taxon>Ecdysozoa</taxon>
        <taxon>Nematoda</taxon>
        <taxon>Chromadorea</taxon>
        <taxon>Rhabditida</taxon>
        <taxon>Rhabditina</taxon>
        <taxon>Rhabditomorpha</taxon>
        <taxon>Strongyloidea</taxon>
        <taxon>Metastrongylidae</taxon>
        <taxon>Angiostrongylus</taxon>
    </lineage>
</organism>
<dbReference type="SMART" id="SM00428">
    <property type="entry name" value="H3"/>
    <property type="match status" value="1"/>
</dbReference>
<reference evidence="2 3" key="2">
    <citation type="submission" date="2018-11" db="EMBL/GenBank/DDBJ databases">
        <authorList>
            <consortium name="Pathogen Informatics"/>
        </authorList>
    </citation>
    <scope>NUCLEOTIDE SEQUENCE [LARGE SCALE GENOMIC DNA]</scope>
    <source>
        <strain evidence="2 3">Costa Rica</strain>
    </source>
</reference>
<dbReference type="STRING" id="334426.A0A158PFM4"/>
<sequence>MSYAMVLYIKAKFLIRSLTQISVKYGFVCKRPTDILHTHHLRLATEYLALRWIELTSMIAITTGRVYCRVYVEAWLTNLDMVARMTVQEMSHTYASWTVIVLQEAAKVVKPLVCTNLCAIHAKRVSIVRKEIQLVREIRRERT</sequence>
<dbReference type="GO" id="GO:0000786">
    <property type="term" value="C:nucleosome"/>
    <property type="evidence" value="ECO:0007669"/>
    <property type="project" value="InterPro"/>
</dbReference>
<dbReference type="OrthoDB" id="4025405at2759"/>
<protein>
    <submittedName>
        <fullName evidence="4">Histone domain-containing protein</fullName>
    </submittedName>
</protein>
<dbReference type="InterPro" id="IPR000164">
    <property type="entry name" value="Histone_H3/CENP-A"/>
</dbReference>
<evidence type="ECO:0000313" key="3">
    <source>
        <dbReference type="Proteomes" id="UP000267027"/>
    </source>
</evidence>
<reference evidence="4" key="1">
    <citation type="submission" date="2016-04" db="UniProtKB">
        <authorList>
            <consortium name="WormBaseParasite"/>
        </authorList>
    </citation>
    <scope>IDENTIFICATION</scope>
</reference>
<dbReference type="PRINTS" id="PR00622">
    <property type="entry name" value="HISTONEH3"/>
</dbReference>
<evidence type="ECO:0000256" key="1">
    <source>
        <dbReference type="ARBA" id="ARBA00010343"/>
    </source>
</evidence>
<keyword evidence="3" id="KW-1185">Reference proteome</keyword>
<dbReference type="AlphaFoldDB" id="A0A158PFM4"/>
<dbReference type="WBParaSite" id="ACOC_0000363701-mRNA-1">
    <property type="protein sequence ID" value="ACOC_0000363701-mRNA-1"/>
    <property type="gene ID" value="ACOC_0000363701"/>
</dbReference>
<dbReference type="Gene3D" id="1.10.20.10">
    <property type="entry name" value="Histone, subunit A"/>
    <property type="match status" value="1"/>
</dbReference>
<proteinExistence type="inferred from homology"/>
<comment type="similarity">
    <text evidence="1">Belongs to the histone H3 family.</text>
</comment>
<accession>A0A158PFM4</accession>
<dbReference type="GO" id="GO:0030527">
    <property type="term" value="F:structural constituent of chromatin"/>
    <property type="evidence" value="ECO:0007669"/>
    <property type="project" value="InterPro"/>
</dbReference>
<evidence type="ECO:0000313" key="2">
    <source>
        <dbReference type="EMBL" id="VDM55223.1"/>
    </source>
</evidence>
<dbReference type="GO" id="GO:0046982">
    <property type="term" value="F:protein heterodimerization activity"/>
    <property type="evidence" value="ECO:0007669"/>
    <property type="project" value="InterPro"/>
</dbReference>
<name>A0A158PFM4_ANGCS</name>
<dbReference type="EMBL" id="UYYA01001220">
    <property type="protein sequence ID" value="VDM55223.1"/>
    <property type="molecule type" value="Genomic_DNA"/>
</dbReference>
<dbReference type="GO" id="GO:0003677">
    <property type="term" value="F:DNA binding"/>
    <property type="evidence" value="ECO:0007669"/>
    <property type="project" value="InterPro"/>
</dbReference>